<feature type="non-terminal residue" evidence="3">
    <location>
        <position position="1"/>
    </location>
</feature>
<evidence type="ECO:0000259" key="2">
    <source>
        <dbReference type="Pfam" id="PF17168"/>
    </source>
</evidence>
<dbReference type="PANTHER" id="PTHR31987">
    <property type="entry name" value="GLUTAMINASE A-RELATED"/>
    <property type="match status" value="1"/>
</dbReference>
<reference evidence="3" key="1">
    <citation type="submission" date="2021-01" db="EMBL/GenBank/DDBJ databases">
        <authorList>
            <person name="Kaushik A."/>
        </authorList>
    </citation>
    <scope>NUCLEOTIDE SEQUENCE</scope>
    <source>
        <strain evidence="3">AG1-1C</strain>
    </source>
</reference>
<feature type="domain" description="Glutaminase A N-terminal" evidence="2">
    <location>
        <begin position="109"/>
        <end position="316"/>
    </location>
</feature>
<dbReference type="InterPro" id="IPR033433">
    <property type="entry name" value="GtaA_N"/>
</dbReference>
<dbReference type="AlphaFoldDB" id="A0A8H2X2D1"/>
<feature type="signal peptide" evidence="1">
    <location>
        <begin position="1"/>
        <end position="26"/>
    </location>
</feature>
<gene>
    <name evidence="3" type="ORF">RDB_LOCUS78295</name>
</gene>
<dbReference type="EMBL" id="CAJMWS010000318">
    <property type="protein sequence ID" value="CAE6416156.1"/>
    <property type="molecule type" value="Genomic_DNA"/>
</dbReference>
<feature type="chain" id="PRO_5034427482" description="Glutaminase A N-terminal domain-containing protein" evidence="1">
    <location>
        <begin position="27"/>
        <end position="363"/>
    </location>
</feature>
<organism evidence="3 4">
    <name type="scientific">Rhizoctonia solani</name>
    <dbReference type="NCBI Taxonomy" id="456999"/>
    <lineage>
        <taxon>Eukaryota</taxon>
        <taxon>Fungi</taxon>
        <taxon>Dikarya</taxon>
        <taxon>Basidiomycota</taxon>
        <taxon>Agaricomycotina</taxon>
        <taxon>Agaricomycetes</taxon>
        <taxon>Cantharellales</taxon>
        <taxon>Ceratobasidiaceae</taxon>
        <taxon>Rhizoctonia</taxon>
    </lineage>
</organism>
<protein>
    <recommendedName>
        <fullName evidence="2">Glutaminase A N-terminal domain-containing protein</fullName>
    </recommendedName>
</protein>
<proteinExistence type="predicted"/>
<comment type="caution">
    <text evidence="3">The sequence shown here is derived from an EMBL/GenBank/DDBJ whole genome shotgun (WGS) entry which is preliminary data.</text>
</comment>
<evidence type="ECO:0000256" key="1">
    <source>
        <dbReference type="SAM" id="SignalP"/>
    </source>
</evidence>
<keyword evidence="1" id="KW-0732">Signal</keyword>
<dbReference type="InterPro" id="IPR052743">
    <property type="entry name" value="Glutaminase_GtaA"/>
</dbReference>
<dbReference type="Pfam" id="PF17168">
    <property type="entry name" value="DUF5127"/>
    <property type="match status" value="1"/>
</dbReference>
<accession>A0A8H2X2D1</accession>
<dbReference type="PANTHER" id="PTHR31987:SF1">
    <property type="entry name" value="GLUTAMINASE A"/>
    <property type="match status" value="1"/>
</dbReference>
<dbReference type="Proteomes" id="UP000663846">
    <property type="component" value="Unassembled WGS sequence"/>
</dbReference>
<evidence type="ECO:0000313" key="3">
    <source>
        <dbReference type="EMBL" id="CAE6416156.1"/>
    </source>
</evidence>
<sequence>MLSIHRTFGFATLCLFSSSFVSVVLSQNVSWETAPFNPPFFPLSVKSPYTSAWTAGAGSEPGKQWPYFGTGGTLGWACFIKVDNATYNVLGTVIAPNTTVQTRTEFTPTRTIISSRAGPVDLVVTFLSTIDTNDLVRLSLPFSYFSVSAVANDGASHAISVYVYVSGEFVTGDTSQTAEWSTVTGNIVVHKMHLQTTTVYNERQQRAQWGAMYLAANQVAIMQLDNNFRAVNKDWPVLAIAQDMGTVAAQAQVATFVLGHTRNPAVQYYAETGTQERSLYFLSKFSSEEDAVRYVVTDYNNARAASTQLDNKVQADASKYPPEYASVVALSTRQAFASMEITLNGTGSAADLQDIKVFTKDAA</sequence>
<evidence type="ECO:0000313" key="4">
    <source>
        <dbReference type="Proteomes" id="UP000663846"/>
    </source>
</evidence>
<name>A0A8H2X2D1_9AGAM</name>